<feature type="transmembrane region" description="Helical" evidence="2">
    <location>
        <begin position="29"/>
        <end position="49"/>
    </location>
</feature>
<sequence length="217" mass="24125">MTEQIQSVDSAAAGSEAPPQDKPSGLSRWTGIGVIASVAIPIFAAYIIFYTGVGMPTETVNQGELLTPAQSVGDIDLMSADGSVLSLVDEEPRWRYLIVADAQCAEECDKLLYTTRQVHIRLGDKARRVERILATTVPLSEERHGDLAGQHPKLRFTSVDRQQLDQWLADSDHARLERPSVLLVDQQGYAMMVYNGRHSGNQLLKDIKRLLKYSYEK</sequence>
<dbReference type="SUPFAM" id="SSF52833">
    <property type="entry name" value="Thioredoxin-like"/>
    <property type="match status" value="1"/>
</dbReference>
<feature type="region of interest" description="Disordered" evidence="1">
    <location>
        <begin position="1"/>
        <end position="25"/>
    </location>
</feature>
<keyword evidence="2" id="KW-0472">Membrane</keyword>
<reference evidence="3" key="1">
    <citation type="thesis" date="2020" institute="Technische Universitat Dresden" country="Dresden, Germany">
        <title>The Agarolytic System of Microbulbifer elongatus PORT2, Isolated from Batu Karas, Pangandaran West Java Indonesia.</title>
        <authorList>
            <person name="Anggraeni S.R."/>
        </authorList>
    </citation>
    <scope>NUCLEOTIDE SEQUENCE</scope>
    <source>
        <strain evidence="3">PORT2</strain>
    </source>
</reference>
<evidence type="ECO:0000256" key="1">
    <source>
        <dbReference type="SAM" id="MobiDB-lite"/>
    </source>
</evidence>
<gene>
    <name evidence="3" type="ORF">HXX02_10670</name>
</gene>
<dbReference type="RefSeq" id="WP_255874933.1">
    <property type="nucleotide sequence ID" value="NZ_JACASI010000030.1"/>
</dbReference>
<evidence type="ECO:0000313" key="3">
    <source>
        <dbReference type="EMBL" id="MCQ3829908.1"/>
    </source>
</evidence>
<organism evidence="3 4">
    <name type="scientific">Microbulbifer elongatus</name>
    <dbReference type="NCBI Taxonomy" id="86173"/>
    <lineage>
        <taxon>Bacteria</taxon>
        <taxon>Pseudomonadati</taxon>
        <taxon>Pseudomonadota</taxon>
        <taxon>Gammaproteobacteria</taxon>
        <taxon>Cellvibrionales</taxon>
        <taxon>Microbulbiferaceae</taxon>
        <taxon>Microbulbifer</taxon>
    </lineage>
</organism>
<dbReference type="Proteomes" id="UP001205566">
    <property type="component" value="Unassembled WGS sequence"/>
</dbReference>
<proteinExistence type="predicted"/>
<evidence type="ECO:0000313" key="4">
    <source>
        <dbReference type="Proteomes" id="UP001205566"/>
    </source>
</evidence>
<keyword evidence="2" id="KW-0812">Transmembrane</keyword>
<evidence type="ECO:0008006" key="5">
    <source>
        <dbReference type="Google" id="ProtNLM"/>
    </source>
</evidence>
<comment type="caution">
    <text evidence="3">The sequence shown here is derived from an EMBL/GenBank/DDBJ whole genome shotgun (WGS) entry which is preliminary data.</text>
</comment>
<keyword evidence="4" id="KW-1185">Reference proteome</keyword>
<name>A0ABT1P1D7_9GAMM</name>
<keyword evidence="2" id="KW-1133">Transmembrane helix</keyword>
<evidence type="ECO:0000256" key="2">
    <source>
        <dbReference type="SAM" id="Phobius"/>
    </source>
</evidence>
<protein>
    <recommendedName>
        <fullName evidence="5">Cytochrome oxidase Cu insertion factor, SCO1/SenC/PrrC family</fullName>
    </recommendedName>
</protein>
<dbReference type="InterPro" id="IPR036249">
    <property type="entry name" value="Thioredoxin-like_sf"/>
</dbReference>
<dbReference type="EMBL" id="JACASI010000030">
    <property type="protein sequence ID" value="MCQ3829908.1"/>
    <property type="molecule type" value="Genomic_DNA"/>
</dbReference>
<dbReference type="Gene3D" id="3.40.30.10">
    <property type="entry name" value="Glutaredoxin"/>
    <property type="match status" value="1"/>
</dbReference>
<accession>A0ABT1P1D7</accession>